<dbReference type="SMART" id="SM00335">
    <property type="entry name" value="ANX"/>
    <property type="match status" value="3"/>
</dbReference>
<dbReference type="GO" id="GO:0005886">
    <property type="term" value="C:plasma membrane"/>
    <property type="evidence" value="ECO:0007669"/>
    <property type="project" value="TreeGrafter"/>
</dbReference>
<dbReference type="GO" id="GO:0005509">
    <property type="term" value="F:calcium ion binding"/>
    <property type="evidence" value="ECO:0007669"/>
    <property type="project" value="InterPro"/>
</dbReference>
<dbReference type="AlphaFoldDB" id="A0A2P5BLD1"/>
<dbReference type="PANTHER" id="PTHR10502">
    <property type="entry name" value="ANNEXIN"/>
    <property type="match status" value="1"/>
</dbReference>
<dbReference type="PROSITE" id="PS51897">
    <property type="entry name" value="ANNEXIN_2"/>
    <property type="match status" value="2"/>
</dbReference>
<keyword evidence="1" id="KW-0479">Metal-binding</keyword>
<dbReference type="EMBL" id="JXTB01000259">
    <property type="protein sequence ID" value="PON49553.1"/>
    <property type="molecule type" value="Genomic_DNA"/>
</dbReference>
<keyword evidence="7" id="KW-1185">Reference proteome</keyword>
<dbReference type="Pfam" id="PF00191">
    <property type="entry name" value="Annexin"/>
    <property type="match status" value="3"/>
</dbReference>
<dbReference type="FunFam" id="1.10.220.10:FF:000006">
    <property type="entry name" value="Annexin"/>
    <property type="match status" value="1"/>
</dbReference>
<dbReference type="GO" id="GO:0009651">
    <property type="term" value="P:response to salt stress"/>
    <property type="evidence" value="ECO:0007669"/>
    <property type="project" value="TreeGrafter"/>
</dbReference>
<accession>A0A2P5BLD1</accession>
<gene>
    <name evidence="6" type="ORF">PanWU01x14_229650</name>
</gene>
<keyword evidence="3" id="KW-0106">Calcium</keyword>
<dbReference type="GO" id="GO:0009408">
    <property type="term" value="P:response to heat"/>
    <property type="evidence" value="ECO:0007669"/>
    <property type="project" value="TreeGrafter"/>
</dbReference>
<dbReference type="Gene3D" id="1.10.220.10">
    <property type="entry name" value="Annexin"/>
    <property type="match status" value="3"/>
</dbReference>
<sequence>MTLFEEVQHLTKALSGKWEPEERHYFRKGSLNFFVQDERHFERWHEDIVKGLEQEFLRFKNAVILWTMHPWERDAHLAKKAIKRGPQSYSLIVEIACTRSSEELLGVRRAYHSLFDHSIEEDAAHYIKGSEHKLLVALVSAYRYEGKRVKDDDAKSDAEALANAIKNADKKSLLEDDEVLKVLTTRSKPHLKKVCEQYNKISNKNLDEDLDAELRLKETVQCLCAPHKYFTKVLDAALKNEADKKVKKALTRIIITRTDIDIKQIRDEFQNQYGVALTKKIEETANGNYKDFLLTLVTKRN</sequence>
<dbReference type="PRINTS" id="PR00196">
    <property type="entry name" value="ANNEXIN"/>
</dbReference>
<organism evidence="6 7">
    <name type="scientific">Parasponia andersonii</name>
    <name type="common">Sponia andersonii</name>
    <dbReference type="NCBI Taxonomy" id="3476"/>
    <lineage>
        <taxon>Eukaryota</taxon>
        <taxon>Viridiplantae</taxon>
        <taxon>Streptophyta</taxon>
        <taxon>Embryophyta</taxon>
        <taxon>Tracheophyta</taxon>
        <taxon>Spermatophyta</taxon>
        <taxon>Magnoliopsida</taxon>
        <taxon>eudicotyledons</taxon>
        <taxon>Gunneridae</taxon>
        <taxon>Pentapetalae</taxon>
        <taxon>rosids</taxon>
        <taxon>fabids</taxon>
        <taxon>Rosales</taxon>
        <taxon>Cannabaceae</taxon>
        <taxon>Parasponia</taxon>
    </lineage>
</organism>
<evidence type="ECO:0000313" key="6">
    <source>
        <dbReference type="EMBL" id="PON49553.1"/>
    </source>
</evidence>
<keyword evidence="5" id="KW-0111">Calcium/phospholipid-binding</keyword>
<dbReference type="PANTHER" id="PTHR10502:SF196">
    <property type="entry name" value="ANNEXIN D4"/>
    <property type="match status" value="1"/>
</dbReference>
<dbReference type="GO" id="GO:0005544">
    <property type="term" value="F:calcium-dependent phospholipid binding"/>
    <property type="evidence" value="ECO:0007669"/>
    <property type="project" value="UniProtKB-KW"/>
</dbReference>
<reference evidence="7" key="1">
    <citation type="submission" date="2016-06" db="EMBL/GenBank/DDBJ databases">
        <title>Parallel loss of symbiosis genes in relatives of nitrogen-fixing non-legume Parasponia.</title>
        <authorList>
            <person name="Van Velzen R."/>
            <person name="Holmer R."/>
            <person name="Bu F."/>
            <person name="Rutten L."/>
            <person name="Van Zeijl A."/>
            <person name="Liu W."/>
            <person name="Santuari L."/>
            <person name="Cao Q."/>
            <person name="Sharma T."/>
            <person name="Shen D."/>
            <person name="Roswanjaya Y."/>
            <person name="Wardhani T."/>
            <person name="Kalhor M.S."/>
            <person name="Jansen J."/>
            <person name="Van den Hoogen J."/>
            <person name="Gungor B."/>
            <person name="Hartog M."/>
            <person name="Hontelez J."/>
            <person name="Verver J."/>
            <person name="Yang W.-C."/>
            <person name="Schijlen E."/>
            <person name="Repin R."/>
            <person name="Schilthuizen M."/>
            <person name="Schranz E."/>
            <person name="Heidstra R."/>
            <person name="Miyata K."/>
            <person name="Fedorova E."/>
            <person name="Kohlen W."/>
            <person name="Bisseling T."/>
            <person name="Smit S."/>
            <person name="Geurts R."/>
        </authorList>
    </citation>
    <scope>NUCLEOTIDE SEQUENCE [LARGE SCALE GENOMIC DNA]</scope>
    <source>
        <strain evidence="7">cv. WU1-14</strain>
    </source>
</reference>
<evidence type="ECO:0000256" key="2">
    <source>
        <dbReference type="ARBA" id="ARBA00022737"/>
    </source>
</evidence>
<dbReference type="Proteomes" id="UP000237105">
    <property type="component" value="Unassembled WGS sequence"/>
</dbReference>
<dbReference type="GO" id="GO:0009409">
    <property type="term" value="P:response to cold"/>
    <property type="evidence" value="ECO:0007669"/>
    <property type="project" value="TreeGrafter"/>
</dbReference>
<dbReference type="OrthoDB" id="37886at2759"/>
<dbReference type="FunFam" id="1.10.220.10:FF:000021">
    <property type="entry name" value="annexin D4"/>
    <property type="match status" value="1"/>
</dbReference>
<dbReference type="InterPro" id="IPR018502">
    <property type="entry name" value="Annexin_repeat"/>
</dbReference>
<dbReference type="InterPro" id="IPR001464">
    <property type="entry name" value="Annexin"/>
</dbReference>
<comment type="caution">
    <text evidence="6">The sequence shown here is derived from an EMBL/GenBank/DDBJ whole genome shotgun (WGS) entry which is preliminary data.</text>
</comment>
<dbReference type="GO" id="GO:0005737">
    <property type="term" value="C:cytoplasm"/>
    <property type="evidence" value="ECO:0007669"/>
    <property type="project" value="TreeGrafter"/>
</dbReference>
<evidence type="ECO:0000313" key="7">
    <source>
        <dbReference type="Proteomes" id="UP000237105"/>
    </source>
</evidence>
<dbReference type="GO" id="GO:0001786">
    <property type="term" value="F:phosphatidylserine binding"/>
    <property type="evidence" value="ECO:0007669"/>
    <property type="project" value="TreeGrafter"/>
</dbReference>
<evidence type="ECO:0000256" key="1">
    <source>
        <dbReference type="ARBA" id="ARBA00022723"/>
    </source>
</evidence>
<dbReference type="InterPro" id="IPR037104">
    <property type="entry name" value="Annexin_sf"/>
</dbReference>
<keyword evidence="2" id="KW-0677">Repeat</keyword>
<dbReference type="SUPFAM" id="SSF47874">
    <property type="entry name" value="Annexin"/>
    <property type="match status" value="1"/>
</dbReference>
<name>A0A2P5BLD1_PARAD</name>
<protein>
    <submittedName>
        <fullName evidence="6">Annexin</fullName>
    </submittedName>
</protein>
<evidence type="ECO:0000256" key="3">
    <source>
        <dbReference type="ARBA" id="ARBA00022837"/>
    </source>
</evidence>
<evidence type="ECO:0000256" key="5">
    <source>
        <dbReference type="ARBA" id="ARBA00023302"/>
    </source>
</evidence>
<evidence type="ECO:0000256" key="4">
    <source>
        <dbReference type="ARBA" id="ARBA00023216"/>
    </source>
</evidence>
<keyword evidence="4" id="KW-0041">Annexin</keyword>
<dbReference type="FunFam" id="1.10.220.10:FF:000014">
    <property type="entry name" value="annexin D4"/>
    <property type="match status" value="1"/>
</dbReference>
<proteinExistence type="predicted"/>
<dbReference type="GO" id="GO:0009414">
    <property type="term" value="P:response to water deprivation"/>
    <property type="evidence" value="ECO:0007669"/>
    <property type="project" value="TreeGrafter"/>
</dbReference>
<dbReference type="STRING" id="3476.A0A2P5BLD1"/>